<dbReference type="Pfam" id="PF13863">
    <property type="entry name" value="DUF4200"/>
    <property type="match status" value="1"/>
</dbReference>
<keyword evidence="5" id="KW-1185">Reference proteome</keyword>
<keyword evidence="1 2" id="KW-0175">Coiled coil</keyword>
<evidence type="ECO:0000313" key="4">
    <source>
        <dbReference type="EMBL" id="KAK2183881.1"/>
    </source>
</evidence>
<feature type="domain" description="DUF4200" evidence="3">
    <location>
        <begin position="57"/>
        <end position="174"/>
    </location>
</feature>
<protein>
    <recommendedName>
        <fullName evidence="3">DUF4200 domain-containing protein</fullName>
    </recommendedName>
</protein>
<dbReference type="Proteomes" id="UP001209878">
    <property type="component" value="Unassembled WGS sequence"/>
</dbReference>
<sequence>MQAGASYRLDLDPPKKNVFVTQLDAREDEAVPVYPLVQESAAQLIEASLHTKQQTLLLHKEVEGEHVEEQLREKRAEFQRRMDACSVKRTSLQRKQQEMKDRVSKFEKFIQDNESKRRRAIQKYQMEVRLKEQKKLELEYLKKELEDLTNKYIYLKNKLDAYKKYEEFLMQVVSILPEDYLEVNDTKLNSLMMRHRTLSDTNDSLIHNIINITDELEQKKQEMEQLLQEHDKLKLSINSQLSLKQKELEHTQSHNDELEAKFSRHKLDFRSRLAMYAQIIMAIDNIAEKCHHRPDPLSTDTKTTFHKLKTIDDCITEKTDIVNMANRGGSPGGSSPNRYSR</sequence>
<proteinExistence type="predicted"/>
<name>A0AAD9NWQ5_RIDPI</name>
<dbReference type="GO" id="GO:0005856">
    <property type="term" value="C:cytoskeleton"/>
    <property type="evidence" value="ECO:0007669"/>
    <property type="project" value="UniProtKB-ARBA"/>
</dbReference>
<reference evidence="4" key="1">
    <citation type="journal article" date="2023" name="Mol. Biol. Evol.">
        <title>Third-Generation Sequencing Reveals the Adaptive Role of the Epigenome in Three Deep-Sea Polychaetes.</title>
        <authorList>
            <person name="Perez M."/>
            <person name="Aroh O."/>
            <person name="Sun Y."/>
            <person name="Lan Y."/>
            <person name="Juniper S.K."/>
            <person name="Young C.R."/>
            <person name="Angers B."/>
            <person name="Qian P.Y."/>
        </authorList>
    </citation>
    <scope>NUCLEOTIDE SEQUENCE</scope>
    <source>
        <strain evidence="4">R07B-5</strain>
    </source>
</reference>
<evidence type="ECO:0000313" key="5">
    <source>
        <dbReference type="Proteomes" id="UP001209878"/>
    </source>
</evidence>
<feature type="coiled-coil region" evidence="2">
    <location>
        <begin position="202"/>
        <end position="261"/>
    </location>
</feature>
<dbReference type="PANTHER" id="PTHR21683">
    <property type="entry name" value="COILED-COIL DOMAIN-CONTAINING PROTEIN 42 LIKE-2-LIKE-RELATED"/>
    <property type="match status" value="1"/>
</dbReference>
<dbReference type="AlphaFoldDB" id="A0AAD9NWQ5"/>
<dbReference type="EMBL" id="JAODUO010000292">
    <property type="protein sequence ID" value="KAK2183881.1"/>
    <property type="molecule type" value="Genomic_DNA"/>
</dbReference>
<evidence type="ECO:0000256" key="1">
    <source>
        <dbReference type="ARBA" id="ARBA00023054"/>
    </source>
</evidence>
<evidence type="ECO:0000259" key="3">
    <source>
        <dbReference type="Pfam" id="PF13863"/>
    </source>
</evidence>
<organism evidence="4 5">
    <name type="scientific">Ridgeia piscesae</name>
    <name type="common">Tubeworm</name>
    <dbReference type="NCBI Taxonomy" id="27915"/>
    <lineage>
        <taxon>Eukaryota</taxon>
        <taxon>Metazoa</taxon>
        <taxon>Spiralia</taxon>
        <taxon>Lophotrochozoa</taxon>
        <taxon>Annelida</taxon>
        <taxon>Polychaeta</taxon>
        <taxon>Sedentaria</taxon>
        <taxon>Canalipalpata</taxon>
        <taxon>Sabellida</taxon>
        <taxon>Siboglinidae</taxon>
        <taxon>Ridgeia</taxon>
    </lineage>
</organism>
<dbReference type="InterPro" id="IPR025252">
    <property type="entry name" value="DUF4200"/>
</dbReference>
<comment type="caution">
    <text evidence="4">The sequence shown here is derived from an EMBL/GenBank/DDBJ whole genome shotgun (WGS) entry which is preliminary data.</text>
</comment>
<gene>
    <name evidence="4" type="ORF">NP493_293g03048</name>
</gene>
<evidence type="ECO:0000256" key="2">
    <source>
        <dbReference type="SAM" id="Coils"/>
    </source>
</evidence>
<feature type="coiled-coil region" evidence="2">
    <location>
        <begin position="131"/>
        <end position="158"/>
    </location>
</feature>
<dbReference type="InterPro" id="IPR051147">
    <property type="entry name" value="CFAP_domain-containing"/>
</dbReference>
<accession>A0AAD9NWQ5</accession>
<dbReference type="PANTHER" id="PTHR21683:SF18">
    <property type="entry name" value="COILED-COIL DOMAIN-CONTAINING PROTEIN 42 HOMOLOG"/>
    <property type="match status" value="1"/>
</dbReference>